<dbReference type="STRING" id="906689.A0A2I0X4A0"/>
<reference evidence="1 2" key="1">
    <citation type="journal article" date="2016" name="Sci. Rep.">
        <title>The Dendrobium catenatum Lindl. genome sequence provides insights into polysaccharide synthase, floral development and adaptive evolution.</title>
        <authorList>
            <person name="Zhang G.Q."/>
            <person name="Xu Q."/>
            <person name="Bian C."/>
            <person name="Tsai W.C."/>
            <person name="Yeh C.M."/>
            <person name="Liu K.W."/>
            <person name="Yoshida K."/>
            <person name="Zhang L.S."/>
            <person name="Chang S.B."/>
            <person name="Chen F."/>
            <person name="Shi Y."/>
            <person name="Su Y.Y."/>
            <person name="Zhang Y.Q."/>
            <person name="Chen L.J."/>
            <person name="Yin Y."/>
            <person name="Lin M."/>
            <person name="Huang H."/>
            <person name="Deng H."/>
            <person name="Wang Z.W."/>
            <person name="Zhu S.L."/>
            <person name="Zhao X."/>
            <person name="Deng C."/>
            <person name="Niu S.C."/>
            <person name="Huang J."/>
            <person name="Wang M."/>
            <person name="Liu G.H."/>
            <person name="Yang H.J."/>
            <person name="Xiao X.J."/>
            <person name="Hsiao Y.Y."/>
            <person name="Wu W.L."/>
            <person name="Chen Y.Y."/>
            <person name="Mitsuda N."/>
            <person name="Ohme-Takagi M."/>
            <person name="Luo Y.B."/>
            <person name="Van de Peer Y."/>
            <person name="Liu Z.J."/>
        </authorList>
    </citation>
    <scope>NUCLEOTIDE SEQUENCE [LARGE SCALE GENOMIC DNA]</scope>
    <source>
        <tissue evidence="1">The whole plant</tissue>
    </source>
</reference>
<dbReference type="PANTHER" id="PTHR33116:SF78">
    <property type="entry name" value="OS12G0587133 PROTEIN"/>
    <property type="match status" value="1"/>
</dbReference>
<keyword evidence="2" id="KW-1185">Reference proteome</keyword>
<proteinExistence type="predicted"/>
<evidence type="ECO:0000313" key="2">
    <source>
        <dbReference type="Proteomes" id="UP000233837"/>
    </source>
</evidence>
<dbReference type="Proteomes" id="UP000233837">
    <property type="component" value="Unassembled WGS sequence"/>
</dbReference>
<reference evidence="1 2" key="2">
    <citation type="journal article" date="2017" name="Nature">
        <title>The Apostasia genome and the evolution of orchids.</title>
        <authorList>
            <person name="Zhang G.Q."/>
            <person name="Liu K.W."/>
            <person name="Li Z."/>
            <person name="Lohaus R."/>
            <person name="Hsiao Y.Y."/>
            <person name="Niu S.C."/>
            <person name="Wang J.Y."/>
            <person name="Lin Y.C."/>
            <person name="Xu Q."/>
            <person name="Chen L.J."/>
            <person name="Yoshida K."/>
            <person name="Fujiwara S."/>
            <person name="Wang Z.W."/>
            <person name="Zhang Y.Q."/>
            <person name="Mitsuda N."/>
            <person name="Wang M."/>
            <person name="Liu G.H."/>
            <person name="Pecoraro L."/>
            <person name="Huang H.X."/>
            <person name="Xiao X.J."/>
            <person name="Lin M."/>
            <person name="Wu X.Y."/>
            <person name="Wu W.L."/>
            <person name="Chen Y.Y."/>
            <person name="Chang S.B."/>
            <person name="Sakamoto S."/>
            <person name="Ohme-Takagi M."/>
            <person name="Yagi M."/>
            <person name="Zeng S.J."/>
            <person name="Shen C.Y."/>
            <person name="Yeh C.M."/>
            <person name="Luo Y.B."/>
            <person name="Tsai W.C."/>
            <person name="Van de Peer Y."/>
            <person name="Liu Z.J."/>
        </authorList>
    </citation>
    <scope>NUCLEOTIDE SEQUENCE [LARGE SCALE GENOMIC DNA]</scope>
    <source>
        <tissue evidence="1">The whole plant</tissue>
    </source>
</reference>
<evidence type="ECO:0000313" key="1">
    <source>
        <dbReference type="EMBL" id="PKU82736.1"/>
    </source>
</evidence>
<organism evidence="1 2">
    <name type="scientific">Dendrobium catenatum</name>
    <dbReference type="NCBI Taxonomy" id="906689"/>
    <lineage>
        <taxon>Eukaryota</taxon>
        <taxon>Viridiplantae</taxon>
        <taxon>Streptophyta</taxon>
        <taxon>Embryophyta</taxon>
        <taxon>Tracheophyta</taxon>
        <taxon>Spermatophyta</taxon>
        <taxon>Magnoliopsida</taxon>
        <taxon>Liliopsida</taxon>
        <taxon>Asparagales</taxon>
        <taxon>Orchidaceae</taxon>
        <taxon>Epidendroideae</taxon>
        <taxon>Malaxideae</taxon>
        <taxon>Dendrobiinae</taxon>
        <taxon>Dendrobium</taxon>
    </lineage>
</organism>
<dbReference type="AlphaFoldDB" id="A0A2I0X4A0"/>
<sequence>MEQAYDSMGWPTLQKIISYFGFPVFFYDLILECVLNPEFSILINGKPSIWIKANCGFRQGCPLSPYLFILLFADDIIFFSEAKLKNMRTIKGIVDEYCGWTGQKVNISKSGMLFGKAVSRSKRRKIKNILKFKEMKEFNYLGTKLALKRMSKSDFQFILENILKMLNNWGTRFISLAGRSTLVKYVILSIPSYNTSVSLVPKAILQEVEKMCRKFIWDKSNVNHGLHYVGWKKLCDPIEMGGRDIHSCLNKMGPLRAKLAWKYLKEKDSLLHKFLFPKYGSCWDNVNRFKSNSTAWKIIKNGGISLRSIVRWSISNGQSIDVFKDIWIWDKTLKKWPTFVNIQEEMADDLKVKNFITGNKWRTDELLKYFGKELMETICRIKIEPEKYFMA</sequence>
<dbReference type="PANTHER" id="PTHR33116">
    <property type="entry name" value="REVERSE TRANSCRIPTASE ZINC-BINDING DOMAIN-CONTAINING PROTEIN-RELATED-RELATED"/>
    <property type="match status" value="1"/>
</dbReference>
<name>A0A2I0X4A0_9ASPA</name>
<protein>
    <submittedName>
        <fullName evidence="1">Ribonuclease H protein</fullName>
    </submittedName>
</protein>
<accession>A0A2I0X4A0</accession>
<dbReference type="EMBL" id="KZ502163">
    <property type="protein sequence ID" value="PKU82736.1"/>
    <property type="molecule type" value="Genomic_DNA"/>
</dbReference>
<gene>
    <name evidence="1" type="ORF">MA16_Dca026218</name>
</gene>